<protein>
    <submittedName>
        <fullName evidence="2">Uncharacterized protein</fullName>
    </submittedName>
</protein>
<sequence>MAVSLPVLSMQGDFNGVVVEDSEDSSGWTDFIPDSEMLPDFVPEAEILPGFVPEAEILPDVILDSKVGFVPISDNGEGLKSQKRLRSEQEESGSLIVPPMHLTRRGKSSYDDMVSIYLQPMDTTNVGYVPPARAHADPDWKVQERLEKLASMFLPTPKKSS</sequence>
<evidence type="ECO:0000313" key="2">
    <source>
        <dbReference type="EMBL" id="CAH9064151.1"/>
    </source>
</evidence>
<accession>A0AAV0C2T4</accession>
<keyword evidence="3" id="KW-1185">Reference proteome</keyword>
<dbReference type="Proteomes" id="UP001152523">
    <property type="component" value="Unassembled WGS sequence"/>
</dbReference>
<name>A0AAV0C2T4_9ASTE</name>
<organism evidence="2 3">
    <name type="scientific">Cuscuta epithymum</name>
    <dbReference type="NCBI Taxonomy" id="186058"/>
    <lineage>
        <taxon>Eukaryota</taxon>
        <taxon>Viridiplantae</taxon>
        <taxon>Streptophyta</taxon>
        <taxon>Embryophyta</taxon>
        <taxon>Tracheophyta</taxon>
        <taxon>Spermatophyta</taxon>
        <taxon>Magnoliopsida</taxon>
        <taxon>eudicotyledons</taxon>
        <taxon>Gunneridae</taxon>
        <taxon>Pentapetalae</taxon>
        <taxon>asterids</taxon>
        <taxon>lamiids</taxon>
        <taxon>Solanales</taxon>
        <taxon>Convolvulaceae</taxon>
        <taxon>Cuscuteae</taxon>
        <taxon>Cuscuta</taxon>
        <taxon>Cuscuta subgen. Cuscuta</taxon>
    </lineage>
</organism>
<evidence type="ECO:0000313" key="3">
    <source>
        <dbReference type="Proteomes" id="UP001152523"/>
    </source>
</evidence>
<comment type="caution">
    <text evidence="2">The sequence shown here is derived from an EMBL/GenBank/DDBJ whole genome shotgun (WGS) entry which is preliminary data.</text>
</comment>
<reference evidence="2" key="1">
    <citation type="submission" date="2022-07" db="EMBL/GenBank/DDBJ databases">
        <authorList>
            <person name="Macas J."/>
            <person name="Novak P."/>
            <person name="Neumann P."/>
        </authorList>
    </citation>
    <scope>NUCLEOTIDE SEQUENCE</scope>
</reference>
<feature type="region of interest" description="Disordered" evidence="1">
    <location>
        <begin position="76"/>
        <end position="96"/>
    </location>
</feature>
<dbReference type="EMBL" id="CAMAPF010000011">
    <property type="protein sequence ID" value="CAH9064151.1"/>
    <property type="molecule type" value="Genomic_DNA"/>
</dbReference>
<proteinExistence type="predicted"/>
<gene>
    <name evidence="2" type="ORF">CEPIT_LOCUS2059</name>
</gene>
<evidence type="ECO:0000256" key="1">
    <source>
        <dbReference type="SAM" id="MobiDB-lite"/>
    </source>
</evidence>
<dbReference type="AlphaFoldDB" id="A0AAV0C2T4"/>